<keyword evidence="4" id="KW-0804">Transcription</keyword>
<dbReference type="GO" id="GO:0046983">
    <property type="term" value="F:protein dimerization activity"/>
    <property type="evidence" value="ECO:0007669"/>
    <property type="project" value="InterPro"/>
</dbReference>
<dbReference type="Gene3D" id="3.40.1810.10">
    <property type="entry name" value="Transcription factor, MADS-box"/>
    <property type="match status" value="1"/>
</dbReference>
<feature type="domain" description="MADS-box" evidence="7">
    <location>
        <begin position="1"/>
        <end position="51"/>
    </location>
</feature>
<evidence type="ECO:0000256" key="3">
    <source>
        <dbReference type="ARBA" id="ARBA00023125"/>
    </source>
</evidence>
<dbReference type="GO" id="GO:0005634">
    <property type="term" value="C:nucleus"/>
    <property type="evidence" value="ECO:0007669"/>
    <property type="project" value="UniProtKB-SubCell"/>
</dbReference>
<dbReference type="PANTHER" id="PTHR11945">
    <property type="entry name" value="MADS BOX PROTEIN"/>
    <property type="match status" value="1"/>
</dbReference>
<comment type="subcellular location">
    <subcellularLocation>
        <location evidence="1">Nucleus</location>
    </subcellularLocation>
</comment>
<dbReference type="GO" id="GO:0000981">
    <property type="term" value="F:DNA-binding transcription factor activity, RNA polymerase II-specific"/>
    <property type="evidence" value="ECO:0007669"/>
    <property type="project" value="TreeGrafter"/>
</dbReference>
<evidence type="ECO:0000313" key="8">
    <source>
        <dbReference type="EMBL" id="KAJ7084316.1"/>
    </source>
</evidence>
<evidence type="ECO:0000256" key="4">
    <source>
        <dbReference type="ARBA" id="ARBA00023163"/>
    </source>
</evidence>
<evidence type="ECO:0000256" key="2">
    <source>
        <dbReference type="ARBA" id="ARBA00023015"/>
    </source>
</evidence>
<dbReference type="EMBL" id="JARJCN010000038">
    <property type="protein sequence ID" value="KAJ7084316.1"/>
    <property type="molecule type" value="Genomic_DNA"/>
</dbReference>
<evidence type="ECO:0000256" key="1">
    <source>
        <dbReference type="ARBA" id="ARBA00004123"/>
    </source>
</evidence>
<reference evidence="8" key="1">
    <citation type="submission" date="2023-03" db="EMBL/GenBank/DDBJ databases">
        <title>Massive genome expansion in bonnet fungi (Mycena s.s.) driven by repeated elements and novel gene families across ecological guilds.</title>
        <authorList>
            <consortium name="Lawrence Berkeley National Laboratory"/>
            <person name="Harder C.B."/>
            <person name="Miyauchi S."/>
            <person name="Viragh M."/>
            <person name="Kuo A."/>
            <person name="Thoen E."/>
            <person name="Andreopoulos B."/>
            <person name="Lu D."/>
            <person name="Skrede I."/>
            <person name="Drula E."/>
            <person name="Henrissat B."/>
            <person name="Morin E."/>
            <person name="Kohler A."/>
            <person name="Barry K."/>
            <person name="LaButti K."/>
            <person name="Morin E."/>
            <person name="Salamov A."/>
            <person name="Lipzen A."/>
            <person name="Mereny Z."/>
            <person name="Hegedus B."/>
            <person name="Baldrian P."/>
            <person name="Stursova M."/>
            <person name="Weitz H."/>
            <person name="Taylor A."/>
            <person name="Grigoriev I.V."/>
            <person name="Nagy L.G."/>
            <person name="Martin F."/>
            <person name="Kauserud H."/>
        </authorList>
    </citation>
    <scope>NUCLEOTIDE SEQUENCE</scope>
    <source>
        <strain evidence="8">CBHHK173m</strain>
    </source>
</reference>
<evidence type="ECO:0000259" key="7">
    <source>
        <dbReference type="PROSITE" id="PS50066"/>
    </source>
</evidence>
<feature type="region of interest" description="Disordered" evidence="6">
    <location>
        <begin position="80"/>
        <end position="210"/>
    </location>
</feature>
<evidence type="ECO:0000313" key="9">
    <source>
        <dbReference type="Proteomes" id="UP001222325"/>
    </source>
</evidence>
<dbReference type="AlphaFoldDB" id="A0AAD6U0Z5"/>
<feature type="compositionally biased region" description="Acidic residues" evidence="6">
    <location>
        <begin position="99"/>
        <end position="113"/>
    </location>
</feature>
<protein>
    <recommendedName>
        <fullName evidence="7">MADS-box domain-containing protein</fullName>
    </recommendedName>
</protein>
<dbReference type="InterPro" id="IPR036879">
    <property type="entry name" value="TF_MADSbox_sf"/>
</dbReference>
<dbReference type="PRINTS" id="PR00404">
    <property type="entry name" value="MADSDOMAIN"/>
</dbReference>
<organism evidence="8 9">
    <name type="scientific">Mycena belliarum</name>
    <dbReference type="NCBI Taxonomy" id="1033014"/>
    <lineage>
        <taxon>Eukaryota</taxon>
        <taxon>Fungi</taxon>
        <taxon>Dikarya</taxon>
        <taxon>Basidiomycota</taxon>
        <taxon>Agaricomycotina</taxon>
        <taxon>Agaricomycetes</taxon>
        <taxon>Agaricomycetidae</taxon>
        <taxon>Agaricales</taxon>
        <taxon>Marasmiineae</taxon>
        <taxon>Mycenaceae</taxon>
        <taxon>Mycena</taxon>
    </lineage>
</organism>
<proteinExistence type="predicted"/>
<dbReference type="PROSITE" id="PS50066">
    <property type="entry name" value="MADS_BOX_2"/>
    <property type="match status" value="1"/>
</dbReference>
<sequence length="310" mass="32931">MGRRKIEIQPITHERNRSVTFLKRKNGLFKKAYELGVLCSVDVAVIIFEQRPGHNVKLYQYCSADAQDIVQRHVRFDGEKDTRGPADFSGAAAVKVDETVEGDEDEPDDDDDLPTLGSKRRNDGSKPGGDLPLSIDVDYRARQQPRPTSSSALPLSSDRTSPASKKARIAPMLPPGRTGASDSPGGFSYTPSMRGAGGGQGYNTPYYPPLSSQTPFAPSFESFAAGARGQGSRAGYPEYPLGASSRGAGQRGAGAGVGDPFGGLLDDDARQQHGMGGAGPVFNWPVHTGSSAGGMRRTCRVLSPGTRLDC</sequence>
<keyword evidence="5" id="KW-0539">Nucleus</keyword>
<dbReference type="GO" id="GO:0000978">
    <property type="term" value="F:RNA polymerase II cis-regulatory region sequence-specific DNA binding"/>
    <property type="evidence" value="ECO:0007669"/>
    <property type="project" value="TreeGrafter"/>
</dbReference>
<feature type="region of interest" description="Disordered" evidence="6">
    <location>
        <begin position="227"/>
        <end position="255"/>
    </location>
</feature>
<keyword evidence="3" id="KW-0238">DNA-binding</keyword>
<comment type="caution">
    <text evidence="8">The sequence shown here is derived from an EMBL/GenBank/DDBJ whole genome shotgun (WGS) entry which is preliminary data.</text>
</comment>
<keyword evidence="2" id="KW-0805">Transcription regulation</keyword>
<dbReference type="PANTHER" id="PTHR11945:SF534">
    <property type="entry name" value="MYOCYTE-SPECIFIC ENHANCER FACTOR 2"/>
    <property type="match status" value="1"/>
</dbReference>
<evidence type="ECO:0000256" key="5">
    <source>
        <dbReference type="ARBA" id="ARBA00023242"/>
    </source>
</evidence>
<dbReference type="GO" id="GO:0045944">
    <property type="term" value="P:positive regulation of transcription by RNA polymerase II"/>
    <property type="evidence" value="ECO:0007669"/>
    <property type="project" value="TreeGrafter"/>
</dbReference>
<dbReference type="SUPFAM" id="SSF55455">
    <property type="entry name" value="SRF-like"/>
    <property type="match status" value="1"/>
</dbReference>
<dbReference type="SMART" id="SM00432">
    <property type="entry name" value="MADS"/>
    <property type="match status" value="1"/>
</dbReference>
<keyword evidence="9" id="KW-1185">Reference proteome</keyword>
<feature type="compositionally biased region" description="Polar residues" evidence="6">
    <location>
        <begin position="145"/>
        <end position="163"/>
    </location>
</feature>
<dbReference type="Proteomes" id="UP001222325">
    <property type="component" value="Unassembled WGS sequence"/>
</dbReference>
<dbReference type="Pfam" id="PF00319">
    <property type="entry name" value="SRF-TF"/>
    <property type="match status" value="1"/>
</dbReference>
<name>A0AAD6U0Z5_9AGAR</name>
<evidence type="ECO:0000256" key="6">
    <source>
        <dbReference type="SAM" id="MobiDB-lite"/>
    </source>
</evidence>
<dbReference type="InterPro" id="IPR002100">
    <property type="entry name" value="TF_MADSbox"/>
</dbReference>
<accession>A0AAD6U0Z5</accession>
<gene>
    <name evidence="8" type="ORF">B0H15DRAFT_848633</name>
</gene>